<dbReference type="Proteomes" id="UP001303222">
    <property type="component" value="Unassembled WGS sequence"/>
</dbReference>
<evidence type="ECO:0000256" key="1">
    <source>
        <dbReference type="SAM" id="Phobius"/>
    </source>
</evidence>
<keyword evidence="1" id="KW-1133">Transmembrane helix</keyword>
<proteinExistence type="predicted"/>
<protein>
    <submittedName>
        <fullName evidence="2">Uncharacterized protein</fullName>
    </submittedName>
</protein>
<organism evidence="2 3">
    <name type="scientific">Pseudoneurospora amorphoporcata</name>
    <dbReference type="NCBI Taxonomy" id="241081"/>
    <lineage>
        <taxon>Eukaryota</taxon>
        <taxon>Fungi</taxon>
        <taxon>Dikarya</taxon>
        <taxon>Ascomycota</taxon>
        <taxon>Pezizomycotina</taxon>
        <taxon>Sordariomycetes</taxon>
        <taxon>Sordariomycetidae</taxon>
        <taxon>Sordariales</taxon>
        <taxon>Sordariaceae</taxon>
        <taxon>Pseudoneurospora</taxon>
    </lineage>
</organism>
<name>A0AAN6SD21_9PEZI</name>
<reference evidence="2" key="1">
    <citation type="journal article" date="2023" name="Mol. Phylogenet. Evol.">
        <title>Genome-scale phylogeny and comparative genomics of the fungal order Sordariales.</title>
        <authorList>
            <person name="Hensen N."/>
            <person name="Bonometti L."/>
            <person name="Westerberg I."/>
            <person name="Brannstrom I.O."/>
            <person name="Guillou S."/>
            <person name="Cros-Aarteil S."/>
            <person name="Calhoun S."/>
            <person name="Haridas S."/>
            <person name="Kuo A."/>
            <person name="Mondo S."/>
            <person name="Pangilinan J."/>
            <person name="Riley R."/>
            <person name="LaButti K."/>
            <person name="Andreopoulos B."/>
            <person name="Lipzen A."/>
            <person name="Chen C."/>
            <person name="Yan M."/>
            <person name="Daum C."/>
            <person name="Ng V."/>
            <person name="Clum A."/>
            <person name="Steindorff A."/>
            <person name="Ohm R.A."/>
            <person name="Martin F."/>
            <person name="Silar P."/>
            <person name="Natvig D.O."/>
            <person name="Lalanne C."/>
            <person name="Gautier V."/>
            <person name="Ament-Velasquez S.L."/>
            <person name="Kruys A."/>
            <person name="Hutchinson M.I."/>
            <person name="Powell A.J."/>
            <person name="Barry K."/>
            <person name="Miller A.N."/>
            <person name="Grigoriev I.V."/>
            <person name="Debuchy R."/>
            <person name="Gladieux P."/>
            <person name="Hiltunen Thoren M."/>
            <person name="Johannesson H."/>
        </authorList>
    </citation>
    <scope>NUCLEOTIDE SEQUENCE</scope>
    <source>
        <strain evidence="2">CBS 626.80</strain>
    </source>
</reference>
<sequence length="108" mass="12603">MNTKSPINHHERYFARPPPTWLPCLSLLAFQSVCYVLCHYTEIISQAMFSENVLFIVLSFHAIFFVQPTVPPNLNGEVAQSRVRQWRNRVCPLLYPLSRIEPQGRNEM</sequence>
<feature type="transmembrane region" description="Helical" evidence="1">
    <location>
        <begin position="20"/>
        <end position="40"/>
    </location>
</feature>
<reference evidence="2" key="2">
    <citation type="submission" date="2023-06" db="EMBL/GenBank/DDBJ databases">
        <authorList>
            <consortium name="Lawrence Berkeley National Laboratory"/>
            <person name="Mondo S.J."/>
            <person name="Hensen N."/>
            <person name="Bonometti L."/>
            <person name="Westerberg I."/>
            <person name="Brannstrom I.O."/>
            <person name="Guillou S."/>
            <person name="Cros-Aarteil S."/>
            <person name="Calhoun S."/>
            <person name="Haridas S."/>
            <person name="Kuo A."/>
            <person name="Pangilinan J."/>
            <person name="Riley R."/>
            <person name="Labutti K."/>
            <person name="Andreopoulos B."/>
            <person name="Lipzen A."/>
            <person name="Chen C."/>
            <person name="Yanf M."/>
            <person name="Daum C."/>
            <person name="Ng V."/>
            <person name="Clum A."/>
            <person name="Steindorff A."/>
            <person name="Ohm R."/>
            <person name="Martin F."/>
            <person name="Silar P."/>
            <person name="Natvig D."/>
            <person name="Lalanne C."/>
            <person name="Gautier V."/>
            <person name="Ament-Velasquez S.L."/>
            <person name="Kruys A."/>
            <person name="Hutchinson M.I."/>
            <person name="Powell A.J."/>
            <person name="Barry K."/>
            <person name="Miller A.N."/>
            <person name="Grigoriev I.V."/>
            <person name="Debuchy R."/>
            <person name="Gladieux P."/>
            <person name="Thoren M.H."/>
            <person name="Johannesson H."/>
        </authorList>
    </citation>
    <scope>NUCLEOTIDE SEQUENCE</scope>
    <source>
        <strain evidence="2">CBS 626.80</strain>
    </source>
</reference>
<accession>A0AAN6SD21</accession>
<keyword evidence="1" id="KW-0472">Membrane</keyword>
<feature type="non-terminal residue" evidence="2">
    <location>
        <position position="108"/>
    </location>
</feature>
<feature type="transmembrane region" description="Helical" evidence="1">
    <location>
        <begin position="52"/>
        <end position="70"/>
    </location>
</feature>
<evidence type="ECO:0000313" key="3">
    <source>
        <dbReference type="Proteomes" id="UP001303222"/>
    </source>
</evidence>
<comment type="caution">
    <text evidence="2">The sequence shown here is derived from an EMBL/GenBank/DDBJ whole genome shotgun (WGS) entry which is preliminary data.</text>
</comment>
<keyword evidence="1" id="KW-0812">Transmembrane</keyword>
<keyword evidence="3" id="KW-1185">Reference proteome</keyword>
<gene>
    <name evidence="2" type="ORF">QBC32DRAFT_351449</name>
</gene>
<evidence type="ECO:0000313" key="2">
    <source>
        <dbReference type="EMBL" id="KAK3948501.1"/>
    </source>
</evidence>
<dbReference type="AlphaFoldDB" id="A0AAN6SD21"/>
<dbReference type="EMBL" id="MU859260">
    <property type="protein sequence ID" value="KAK3948501.1"/>
    <property type="molecule type" value="Genomic_DNA"/>
</dbReference>